<dbReference type="AlphaFoldDB" id="A0A0M3I736"/>
<evidence type="ECO:0000313" key="1">
    <source>
        <dbReference type="Proteomes" id="UP000036681"/>
    </source>
</evidence>
<accession>A0A0M3I736</accession>
<reference evidence="2" key="1">
    <citation type="submission" date="2017-02" db="UniProtKB">
        <authorList>
            <consortium name="WormBaseParasite"/>
        </authorList>
    </citation>
    <scope>IDENTIFICATION</scope>
</reference>
<dbReference type="WBParaSite" id="ALUE_0001294801-mRNA-1">
    <property type="protein sequence ID" value="ALUE_0001294801-mRNA-1"/>
    <property type="gene ID" value="ALUE_0001294801"/>
</dbReference>
<organism evidence="1 2">
    <name type="scientific">Ascaris lumbricoides</name>
    <name type="common">Giant roundworm</name>
    <dbReference type="NCBI Taxonomy" id="6252"/>
    <lineage>
        <taxon>Eukaryota</taxon>
        <taxon>Metazoa</taxon>
        <taxon>Ecdysozoa</taxon>
        <taxon>Nematoda</taxon>
        <taxon>Chromadorea</taxon>
        <taxon>Rhabditida</taxon>
        <taxon>Spirurina</taxon>
        <taxon>Ascaridomorpha</taxon>
        <taxon>Ascaridoidea</taxon>
        <taxon>Ascarididae</taxon>
        <taxon>Ascaris</taxon>
    </lineage>
</organism>
<proteinExistence type="predicted"/>
<protein>
    <submittedName>
        <fullName evidence="2">Secreted protein</fullName>
    </submittedName>
</protein>
<keyword evidence="1" id="KW-1185">Reference proteome</keyword>
<dbReference type="Proteomes" id="UP000036681">
    <property type="component" value="Unplaced"/>
</dbReference>
<name>A0A0M3I736_ASCLU</name>
<sequence>MPSFTHPTLYIRRLIIRTHQCQAVASTVGLLTFTHNELLLSCCPAANEPRPHRSRLHRVPSSCFAFVIMNVQQAGLLLLLGVIIACVSADAPQTCSQVCV</sequence>
<evidence type="ECO:0000313" key="2">
    <source>
        <dbReference type="WBParaSite" id="ALUE_0001294801-mRNA-1"/>
    </source>
</evidence>